<gene>
    <name evidence="3" type="ORF">GCM10009108_04130</name>
</gene>
<keyword evidence="1" id="KW-0233">DNA recombination</keyword>
<dbReference type="EMBL" id="BAAAEX010000003">
    <property type="protein sequence ID" value="GAA0773673.1"/>
    <property type="molecule type" value="Genomic_DNA"/>
</dbReference>
<dbReference type="Proteomes" id="UP001500573">
    <property type="component" value="Unassembled WGS sequence"/>
</dbReference>
<dbReference type="Pfam" id="PF00589">
    <property type="entry name" value="Phage_integrase"/>
    <property type="match status" value="1"/>
</dbReference>
<evidence type="ECO:0000256" key="1">
    <source>
        <dbReference type="ARBA" id="ARBA00023172"/>
    </source>
</evidence>
<protein>
    <recommendedName>
        <fullName evidence="2">Tyr recombinase domain-containing protein</fullName>
    </recommendedName>
</protein>
<evidence type="ECO:0000259" key="2">
    <source>
        <dbReference type="PROSITE" id="PS51898"/>
    </source>
</evidence>
<dbReference type="PROSITE" id="PS51898">
    <property type="entry name" value="TYR_RECOMBINASE"/>
    <property type="match status" value="1"/>
</dbReference>
<dbReference type="InterPro" id="IPR011010">
    <property type="entry name" value="DNA_brk_join_enz"/>
</dbReference>
<keyword evidence="4" id="KW-1185">Reference proteome</keyword>
<proteinExistence type="predicted"/>
<dbReference type="SUPFAM" id="SSF56349">
    <property type="entry name" value="DNA breaking-rejoining enzymes"/>
    <property type="match status" value="1"/>
</dbReference>
<organism evidence="3 4">
    <name type="scientific">Castellaniella ginsengisoli</name>
    <dbReference type="NCBI Taxonomy" id="546114"/>
    <lineage>
        <taxon>Bacteria</taxon>
        <taxon>Pseudomonadati</taxon>
        <taxon>Pseudomonadota</taxon>
        <taxon>Betaproteobacteria</taxon>
        <taxon>Burkholderiales</taxon>
        <taxon>Alcaligenaceae</taxon>
        <taxon>Castellaniella</taxon>
    </lineage>
</organism>
<name>A0ABN1KQS7_9BURK</name>
<evidence type="ECO:0000313" key="3">
    <source>
        <dbReference type="EMBL" id="GAA0773673.1"/>
    </source>
</evidence>
<comment type="caution">
    <text evidence="3">The sequence shown here is derived from an EMBL/GenBank/DDBJ whole genome shotgun (WGS) entry which is preliminary data.</text>
</comment>
<dbReference type="Gene3D" id="1.10.443.10">
    <property type="entry name" value="Intergrase catalytic core"/>
    <property type="match status" value="1"/>
</dbReference>
<accession>A0ABN1KQS7</accession>
<dbReference type="InterPro" id="IPR002104">
    <property type="entry name" value="Integrase_catalytic"/>
</dbReference>
<evidence type="ECO:0000313" key="4">
    <source>
        <dbReference type="Proteomes" id="UP001500573"/>
    </source>
</evidence>
<feature type="domain" description="Tyr recombinase" evidence="2">
    <location>
        <begin position="43"/>
        <end position="237"/>
    </location>
</feature>
<sequence>MAPATADALRAFNLCARKWRDEHKRPWLDSVPMIEMLSEKGSRQPYPLSWEEQKAFFIELPAHLRTMALYKVNTGCREQEVCKLRWEWEIAVPELKTSVFLLPADFGGRFEDSGVKNGEERLVILNRVAKSIIDGQRGHHPEWVFPYEDGALRRMNDTAWRSTRRRAAAKWEKTHGAPAHPGFAGLRVHDLKHTFGRRLRAADVPEEDRKVLLGHTNGSVTSHYSAAELGKLIGLANKVAETGGHTPALTVLKRRAA</sequence>
<dbReference type="InterPro" id="IPR013762">
    <property type="entry name" value="Integrase-like_cat_sf"/>
</dbReference>
<reference evidence="3 4" key="1">
    <citation type="journal article" date="2019" name="Int. J. Syst. Evol. Microbiol.">
        <title>The Global Catalogue of Microorganisms (GCM) 10K type strain sequencing project: providing services to taxonomists for standard genome sequencing and annotation.</title>
        <authorList>
            <consortium name="The Broad Institute Genomics Platform"/>
            <consortium name="The Broad Institute Genome Sequencing Center for Infectious Disease"/>
            <person name="Wu L."/>
            <person name="Ma J."/>
        </authorList>
    </citation>
    <scope>NUCLEOTIDE SEQUENCE [LARGE SCALE GENOMIC DNA]</scope>
    <source>
        <strain evidence="3 4">JCM 15515</strain>
    </source>
</reference>